<gene>
    <name evidence="1" type="ORF">JEU22_02345</name>
</gene>
<proteinExistence type="predicted"/>
<evidence type="ECO:0000313" key="2">
    <source>
        <dbReference type="Proteomes" id="UP000637061"/>
    </source>
</evidence>
<name>A0A8I1EBH9_PSEPU</name>
<dbReference type="AlphaFoldDB" id="A0A8I1EBH9"/>
<comment type="caution">
    <text evidence="1">The sequence shown here is derived from an EMBL/GenBank/DDBJ whole genome shotgun (WGS) entry which is preliminary data.</text>
</comment>
<reference evidence="1" key="1">
    <citation type="submission" date="2020-12" db="EMBL/GenBank/DDBJ databases">
        <title>Enhanced detection system for hospital associated transmission using whole genome sequencing surveillance.</title>
        <authorList>
            <person name="Harrison L.H."/>
            <person name="Van Tyne D."/>
            <person name="Marsh J.W."/>
            <person name="Griffith M.P."/>
            <person name="Snyder D.J."/>
            <person name="Cooper V.S."/>
            <person name="Mustapha M."/>
        </authorList>
    </citation>
    <scope>NUCLEOTIDE SEQUENCE</scope>
    <source>
        <strain evidence="1">PSB00042</strain>
    </source>
</reference>
<organism evidence="1 2">
    <name type="scientific">Pseudomonas putida</name>
    <name type="common">Arthrobacter siderocapsulatus</name>
    <dbReference type="NCBI Taxonomy" id="303"/>
    <lineage>
        <taxon>Bacteria</taxon>
        <taxon>Pseudomonadati</taxon>
        <taxon>Pseudomonadota</taxon>
        <taxon>Gammaproteobacteria</taxon>
        <taxon>Pseudomonadales</taxon>
        <taxon>Pseudomonadaceae</taxon>
        <taxon>Pseudomonas</taxon>
    </lineage>
</organism>
<dbReference type="RefSeq" id="WP_198746348.1">
    <property type="nucleotide sequence ID" value="NZ_JAEHTE010000001.1"/>
</dbReference>
<dbReference type="Proteomes" id="UP000637061">
    <property type="component" value="Unassembled WGS sequence"/>
</dbReference>
<accession>A0A8I1EBH9</accession>
<dbReference type="EMBL" id="JAEHTE010000001">
    <property type="protein sequence ID" value="MBI6882740.1"/>
    <property type="molecule type" value="Genomic_DNA"/>
</dbReference>
<evidence type="ECO:0000313" key="1">
    <source>
        <dbReference type="EMBL" id="MBI6882740.1"/>
    </source>
</evidence>
<sequence length="203" mass="23017">MRACPIEPVIDDALRERHKPLLDEYRESIFNGDSEDPEAVYLKFEKAVLSHQSVVEQATRPFPLSKRDTLKALLAPISNSVLHPLTRVAHLLLDHYKIVDEPHMLSGVDRAFGYPMGVLCQCFYATVRFKDDEILVYSTWDEGGMCPEKDANLAAIVPMPDYMQKLMPRLSEIADEMAQLGDRDFSPPRKVLIKAPAHQEPTL</sequence>
<protein>
    <submittedName>
        <fullName evidence="1">Uncharacterized protein</fullName>
    </submittedName>
</protein>